<keyword evidence="3" id="KW-1185">Reference proteome</keyword>
<organism evidence="2 3">
    <name type="scientific">Oleiphilus messinensis</name>
    <dbReference type="NCBI Taxonomy" id="141451"/>
    <lineage>
        <taxon>Bacteria</taxon>
        <taxon>Pseudomonadati</taxon>
        <taxon>Pseudomonadota</taxon>
        <taxon>Gammaproteobacteria</taxon>
        <taxon>Oceanospirillales</taxon>
        <taxon>Oleiphilaceae</taxon>
        <taxon>Oleiphilus</taxon>
    </lineage>
</organism>
<dbReference type="Proteomes" id="UP000196027">
    <property type="component" value="Chromosome"/>
</dbReference>
<keyword evidence="2" id="KW-0808">Transferase</keyword>
<dbReference type="GO" id="GO:0016747">
    <property type="term" value="F:acyltransferase activity, transferring groups other than amino-acyl groups"/>
    <property type="evidence" value="ECO:0007669"/>
    <property type="project" value="InterPro"/>
</dbReference>
<sequence length="148" mass="17023">MEIKEVSAKDIPVSLLLLADPSKANIQTYLDKSWSIAAIQDQNIIGACIAKQIRKDTVEVFNVAVYPAHQQQGIGTQLLNNMITKLKRLNVSRIELGTGTFGYQLNYYQRLGFQVCNVWRDHFIKHYEKPLYENGLQHFDMLRLELVL</sequence>
<evidence type="ECO:0000313" key="3">
    <source>
        <dbReference type="Proteomes" id="UP000196027"/>
    </source>
</evidence>
<evidence type="ECO:0000313" key="2">
    <source>
        <dbReference type="EMBL" id="ARU54127.1"/>
    </source>
</evidence>
<accession>A0A1Y0I0Z7</accession>
<dbReference type="InterPro" id="IPR000182">
    <property type="entry name" value="GNAT_dom"/>
</dbReference>
<proteinExistence type="predicted"/>
<dbReference type="SUPFAM" id="SSF55729">
    <property type="entry name" value="Acyl-CoA N-acyltransferases (Nat)"/>
    <property type="match status" value="1"/>
</dbReference>
<feature type="domain" description="N-acetyltransferase" evidence="1">
    <location>
        <begin position="1"/>
        <end position="134"/>
    </location>
</feature>
<dbReference type="AlphaFoldDB" id="A0A1Y0I0Z7"/>
<reference evidence="2 3" key="1">
    <citation type="submission" date="2017-05" db="EMBL/GenBank/DDBJ databases">
        <title>Genomic insights into alkan degradation activity of Oleiphilus messinensis.</title>
        <authorList>
            <person name="Kozyavkin S.A."/>
            <person name="Slesarev A.I."/>
            <person name="Golyshin P.N."/>
            <person name="Korzhenkov A."/>
            <person name="Golyshina O.N."/>
            <person name="Toshchakov S.V."/>
        </authorList>
    </citation>
    <scope>NUCLEOTIDE SEQUENCE [LARGE SCALE GENOMIC DNA]</scope>
    <source>
        <strain evidence="2 3">ME102</strain>
    </source>
</reference>
<dbReference type="CDD" id="cd04301">
    <property type="entry name" value="NAT_SF"/>
    <property type="match status" value="1"/>
</dbReference>
<protein>
    <submittedName>
        <fullName evidence="2">GNAT family acetyltransferase</fullName>
    </submittedName>
</protein>
<dbReference type="KEGG" id="ome:OLMES_0018"/>
<dbReference type="Pfam" id="PF00583">
    <property type="entry name" value="Acetyltransf_1"/>
    <property type="match status" value="1"/>
</dbReference>
<gene>
    <name evidence="2" type="ORF">OLMES_0018</name>
</gene>
<dbReference type="EMBL" id="CP021425">
    <property type="protein sequence ID" value="ARU54127.1"/>
    <property type="molecule type" value="Genomic_DNA"/>
</dbReference>
<dbReference type="Gene3D" id="3.40.630.30">
    <property type="match status" value="1"/>
</dbReference>
<dbReference type="PROSITE" id="PS51186">
    <property type="entry name" value="GNAT"/>
    <property type="match status" value="1"/>
</dbReference>
<evidence type="ECO:0000259" key="1">
    <source>
        <dbReference type="PROSITE" id="PS51186"/>
    </source>
</evidence>
<dbReference type="OrthoDB" id="9813917at2"/>
<dbReference type="InterPro" id="IPR016181">
    <property type="entry name" value="Acyl_CoA_acyltransferase"/>
</dbReference>
<name>A0A1Y0I0Z7_9GAMM</name>
<dbReference type="RefSeq" id="WP_087459362.1">
    <property type="nucleotide sequence ID" value="NZ_CP021425.1"/>
</dbReference>